<dbReference type="EMBL" id="JAZAQF010000012">
    <property type="protein sequence ID" value="MFG3816424.1"/>
    <property type="molecule type" value="Genomic_DNA"/>
</dbReference>
<dbReference type="RefSeq" id="WP_393010310.1">
    <property type="nucleotide sequence ID" value="NZ_JAZAQF010000012.1"/>
</dbReference>
<evidence type="ECO:0000256" key="1">
    <source>
        <dbReference type="ARBA" id="ARBA00000085"/>
    </source>
</evidence>
<evidence type="ECO:0000256" key="6">
    <source>
        <dbReference type="SAM" id="Coils"/>
    </source>
</evidence>
<keyword evidence="10" id="KW-0547">Nucleotide-binding</keyword>
<proteinExistence type="predicted"/>
<evidence type="ECO:0000256" key="5">
    <source>
        <dbReference type="ARBA" id="ARBA00023012"/>
    </source>
</evidence>
<keyword evidence="4" id="KW-0418">Kinase</keyword>
<dbReference type="SUPFAM" id="SSF55874">
    <property type="entry name" value="ATPase domain of HSP90 chaperone/DNA topoisomerase II/histidine kinase"/>
    <property type="match status" value="1"/>
</dbReference>
<feature type="coiled-coil region" evidence="6">
    <location>
        <begin position="339"/>
        <end position="376"/>
    </location>
</feature>
<dbReference type="SMART" id="SM00387">
    <property type="entry name" value="HATPase_c"/>
    <property type="match status" value="1"/>
</dbReference>
<keyword evidence="8" id="KW-0812">Transmembrane</keyword>
<dbReference type="Pfam" id="PF02518">
    <property type="entry name" value="HATPase_c"/>
    <property type="match status" value="1"/>
</dbReference>
<dbReference type="InterPro" id="IPR036097">
    <property type="entry name" value="HisK_dim/P_sf"/>
</dbReference>
<evidence type="ECO:0000256" key="3">
    <source>
        <dbReference type="ARBA" id="ARBA00022553"/>
    </source>
</evidence>
<dbReference type="InterPro" id="IPR036890">
    <property type="entry name" value="HATPase_C_sf"/>
</dbReference>
<name>A0ABW7C5D3_9CYAN</name>
<feature type="transmembrane region" description="Helical" evidence="8">
    <location>
        <begin position="31"/>
        <end position="53"/>
    </location>
</feature>
<keyword evidence="11" id="KW-1185">Reference proteome</keyword>
<keyword evidence="6" id="KW-0175">Coiled coil</keyword>
<dbReference type="PRINTS" id="PR00344">
    <property type="entry name" value="BCTRLSENSOR"/>
</dbReference>
<dbReference type="InterPro" id="IPR004358">
    <property type="entry name" value="Sig_transdc_His_kin-like_C"/>
</dbReference>
<evidence type="ECO:0000259" key="9">
    <source>
        <dbReference type="PROSITE" id="PS50109"/>
    </source>
</evidence>
<feature type="region of interest" description="Disordered" evidence="7">
    <location>
        <begin position="1"/>
        <end position="21"/>
    </location>
</feature>
<dbReference type="Gene3D" id="3.30.565.10">
    <property type="entry name" value="Histidine kinase-like ATPase, C-terminal domain"/>
    <property type="match status" value="1"/>
</dbReference>
<dbReference type="InterPro" id="IPR005467">
    <property type="entry name" value="His_kinase_dom"/>
</dbReference>
<accession>A0ABW7C5D3</accession>
<gene>
    <name evidence="10" type="ORF">VPK24_02155</name>
</gene>
<keyword evidence="3" id="KW-0597">Phosphoprotein</keyword>
<evidence type="ECO:0000313" key="10">
    <source>
        <dbReference type="EMBL" id="MFG3816424.1"/>
    </source>
</evidence>
<dbReference type="Gene3D" id="1.10.287.130">
    <property type="match status" value="1"/>
</dbReference>
<dbReference type="PROSITE" id="PS50109">
    <property type="entry name" value="HIS_KIN"/>
    <property type="match status" value="1"/>
</dbReference>
<evidence type="ECO:0000256" key="7">
    <source>
        <dbReference type="SAM" id="MobiDB-lite"/>
    </source>
</evidence>
<feature type="transmembrane region" description="Helical" evidence="8">
    <location>
        <begin position="295"/>
        <end position="319"/>
    </location>
</feature>
<dbReference type="InterPro" id="IPR003594">
    <property type="entry name" value="HATPase_dom"/>
</dbReference>
<keyword evidence="10" id="KW-0067">ATP-binding</keyword>
<evidence type="ECO:0000256" key="2">
    <source>
        <dbReference type="ARBA" id="ARBA00012438"/>
    </source>
</evidence>
<dbReference type="PANTHER" id="PTHR43065">
    <property type="entry name" value="SENSOR HISTIDINE KINASE"/>
    <property type="match status" value="1"/>
</dbReference>
<feature type="domain" description="Histidine kinase" evidence="9">
    <location>
        <begin position="385"/>
        <end position="646"/>
    </location>
</feature>
<reference evidence="11" key="1">
    <citation type="journal article" date="2024" name="Algal Res.">
        <title>Biochemical, toxicological and genomic investigation of a high-biomass producing Limnothrix strain isolated from Italian shallow drinking water reservoir.</title>
        <authorList>
            <person name="Simonazzi M."/>
            <person name="Shishido T.K."/>
            <person name="Delbaje E."/>
            <person name="Wahlsten M."/>
            <person name="Fewer D.P."/>
            <person name="Sivonen K."/>
            <person name="Pezzolesi L."/>
            <person name="Pistocchi R."/>
        </authorList>
    </citation>
    <scope>NUCLEOTIDE SEQUENCE [LARGE SCALE GENOMIC DNA]</scope>
    <source>
        <strain evidence="11">LRLZ20PSL1</strain>
    </source>
</reference>
<comment type="catalytic activity">
    <reaction evidence="1">
        <text>ATP + protein L-histidine = ADP + protein N-phospho-L-histidine.</text>
        <dbReference type="EC" id="2.7.13.3"/>
    </reaction>
</comment>
<dbReference type="InterPro" id="IPR003661">
    <property type="entry name" value="HisK_dim/P_dom"/>
</dbReference>
<dbReference type="PANTHER" id="PTHR43065:SF50">
    <property type="entry name" value="HISTIDINE KINASE"/>
    <property type="match status" value="1"/>
</dbReference>
<dbReference type="Proteomes" id="UP001604335">
    <property type="component" value="Unassembled WGS sequence"/>
</dbReference>
<keyword evidence="8" id="KW-1133">Transmembrane helix</keyword>
<comment type="caution">
    <text evidence="10">The sequence shown here is derived from an EMBL/GenBank/DDBJ whole genome shotgun (WGS) entry which is preliminary data.</text>
</comment>
<evidence type="ECO:0000256" key="4">
    <source>
        <dbReference type="ARBA" id="ARBA00022777"/>
    </source>
</evidence>
<dbReference type="SUPFAM" id="SSF47384">
    <property type="entry name" value="Homodimeric domain of signal transducing histidine kinase"/>
    <property type="match status" value="1"/>
</dbReference>
<dbReference type="EC" id="2.7.13.3" evidence="2"/>
<dbReference type="CDD" id="cd00082">
    <property type="entry name" value="HisKA"/>
    <property type="match status" value="1"/>
</dbReference>
<keyword evidence="4" id="KW-0808">Transferase</keyword>
<evidence type="ECO:0000256" key="8">
    <source>
        <dbReference type="SAM" id="Phobius"/>
    </source>
</evidence>
<evidence type="ECO:0000313" key="11">
    <source>
        <dbReference type="Proteomes" id="UP001604335"/>
    </source>
</evidence>
<keyword evidence="5" id="KW-0902">Two-component regulatory system</keyword>
<sequence length="655" mass="72428">MPAAARRTDGPGSAPPPPPAPSLTPVPYRRYGPVAIALLVGVGLSAWAANWAADRDLAQARAQLQQQAQQLGNNLRDDLEQITRTTRAGGLMFDRRRPASATEFQSISQNLLSDVANTADTAWIQADPQTGPYIQFQLGQGIQSLGGQQSGQRAIIPPALNSWLKRAQSFQRPLTMIVSNPDPRLLTVQGTDQGWFVTQTEITRSLHLTRGQTGVLNLDIFLFDRPVDYLQSQLANPSSFDRILPTASTAPWTVGAQQALRCPWKGPWDICTQSINVGDREMSLLVLPHQSFSPFLFPNSIAAFLVGLSLTASIAAYLFNNIRRVVVQESLLNQVIYTNQQLQESRLALQDRTEDLETALQELQEAQAHLIQSEKLSSLGQLVAGIAHEINNPVSFVHGNLHHASEYATELLEAVTAYQKMIDRYNQQYSKTPHFVPIAHPETLDLDYIADDFPKLLTSMRVGTNRIREIVKSLRIYSHVTTEAKEPASLHESIDRVLMILNHRIQELKPDLNIIRQSGSLPAIDCTIGQIDQVLINLLVNAIDAIEERWQTAPPAQELPTITITTQTLNLSWIKIEIADNGIGMNEVTRAKLFDPFYTTKPVGKGTGLGMAIAYQIIVERHYGSIDCRSIPHHGTTFEIKLPITRDIASAATSA</sequence>
<organism evidence="10 11">
    <name type="scientific">Limnothrix redekei LRLZ20PSL1</name>
    <dbReference type="NCBI Taxonomy" id="3112953"/>
    <lineage>
        <taxon>Bacteria</taxon>
        <taxon>Bacillati</taxon>
        <taxon>Cyanobacteriota</taxon>
        <taxon>Cyanophyceae</taxon>
        <taxon>Pseudanabaenales</taxon>
        <taxon>Pseudanabaenaceae</taxon>
        <taxon>Limnothrix</taxon>
    </lineage>
</organism>
<dbReference type="GO" id="GO:0005524">
    <property type="term" value="F:ATP binding"/>
    <property type="evidence" value="ECO:0007669"/>
    <property type="project" value="UniProtKB-KW"/>
</dbReference>
<keyword evidence="8" id="KW-0472">Membrane</keyword>
<protein>
    <recommendedName>
        <fullName evidence="2">histidine kinase</fullName>
        <ecNumber evidence="2">2.7.13.3</ecNumber>
    </recommendedName>
</protein>